<dbReference type="GO" id="GO:0043565">
    <property type="term" value="F:sequence-specific DNA binding"/>
    <property type="evidence" value="ECO:0007669"/>
    <property type="project" value="TreeGrafter"/>
</dbReference>
<name>A0A853IVE2_9BURK</name>
<dbReference type="Gene3D" id="3.30.70.1290">
    <property type="entry name" value="Transposase IS200-like"/>
    <property type="match status" value="1"/>
</dbReference>
<dbReference type="InterPro" id="IPR002686">
    <property type="entry name" value="Transposase_17"/>
</dbReference>
<dbReference type="GO" id="GO:0006313">
    <property type="term" value="P:DNA transposition"/>
    <property type="evidence" value="ECO:0007669"/>
    <property type="project" value="InterPro"/>
</dbReference>
<dbReference type="SUPFAM" id="SSF143422">
    <property type="entry name" value="Transposase IS200-like"/>
    <property type="match status" value="1"/>
</dbReference>
<dbReference type="PANTHER" id="PTHR36966">
    <property type="entry name" value="REP-ASSOCIATED TYROSINE TRANSPOSASE"/>
    <property type="match status" value="1"/>
</dbReference>
<dbReference type="GO" id="GO:0004803">
    <property type="term" value="F:transposase activity"/>
    <property type="evidence" value="ECO:0007669"/>
    <property type="project" value="InterPro"/>
</dbReference>
<proteinExistence type="predicted"/>
<reference evidence="2 3" key="1">
    <citation type="submission" date="2020-07" db="EMBL/GenBank/DDBJ databases">
        <authorList>
            <person name="Maaloum M."/>
        </authorList>
    </citation>
    <scope>NUCLEOTIDE SEQUENCE [LARGE SCALE GENOMIC DNA]</scope>
    <source>
        <strain evidence="2 3">GCS-AN-3</strain>
    </source>
</reference>
<dbReference type="NCBIfam" id="NF047646">
    <property type="entry name" value="REP_Tyr_transpos"/>
    <property type="match status" value="1"/>
</dbReference>
<evidence type="ECO:0000259" key="1">
    <source>
        <dbReference type="SMART" id="SM01321"/>
    </source>
</evidence>
<gene>
    <name evidence="2" type="ORF">H0I39_06270</name>
</gene>
<accession>A0A853IVE2</accession>
<sequence length="176" mass="21055">MPNYIRSKTPGATWFFTVNLLQRQGNDLLVRHIDRLRQCVAEEKARRPFQILAWVVLPEHMHWLWRLPADDADFSTRRRRIKTAFSKGLPATEYRSPVRLAKGERGIWQRRFWEHQIRDQEDLARHMDYIHFNPVKHGWCAAPANWPHSSFLQHVEKRHYTRNWAAGGDIDMAYDD</sequence>
<dbReference type="EMBL" id="JACCKX010000001">
    <property type="protein sequence ID" value="NZA01467.1"/>
    <property type="molecule type" value="Genomic_DNA"/>
</dbReference>
<dbReference type="Proteomes" id="UP000589716">
    <property type="component" value="Unassembled WGS sequence"/>
</dbReference>
<dbReference type="InterPro" id="IPR052715">
    <property type="entry name" value="RAYT_transposase"/>
</dbReference>
<dbReference type="RefSeq" id="WP_180551706.1">
    <property type="nucleotide sequence ID" value="NZ_JBHUEP010000006.1"/>
</dbReference>
<dbReference type="SMART" id="SM01321">
    <property type="entry name" value="Y1_Tnp"/>
    <property type="match status" value="1"/>
</dbReference>
<evidence type="ECO:0000313" key="2">
    <source>
        <dbReference type="EMBL" id="NZA01467.1"/>
    </source>
</evidence>
<comment type="caution">
    <text evidence="2">The sequence shown here is derived from an EMBL/GenBank/DDBJ whole genome shotgun (WGS) entry which is preliminary data.</text>
</comment>
<dbReference type="InterPro" id="IPR036515">
    <property type="entry name" value="Transposase_17_sf"/>
</dbReference>
<protein>
    <submittedName>
        <fullName evidence="2">Transposase</fullName>
    </submittedName>
</protein>
<feature type="domain" description="Transposase IS200-like" evidence="1">
    <location>
        <begin position="9"/>
        <end position="133"/>
    </location>
</feature>
<evidence type="ECO:0000313" key="3">
    <source>
        <dbReference type="Proteomes" id="UP000589716"/>
    </source>
</evidence>
<dbReference type="PANTHER" id="PTHR36966:SF1">
    <property type="entry name" value="REP-ASSOCIATED TYROSINE TRANSPOSASE"/>
    <property type="match status" value="1"/>
</dbReference>
<keyword evidence="3" id="KW-1185">Reference proteome</keyword>
<organism evidence="2 3">
    <name type="scientific">Ottowia beijingensis</name>
    <dbReference type="NCBI Taxonomy" id="1207057"/>
    <lineage>
        <taxon>Bacteria</taxon>
        <taxon>Pseudomonadati</taxon>
        <taxon>Pseudomonadota</taxon>
        <taxon>Betaproteobacteria</taxon>
        <taxon>Burkholderiales</taxon>
        <taxon>Comamonadaceae</taxon>
        <taxon>Ottowia</taxon>
    </lineage>
</organism>
<dbReference type="AlphaFoldDB" id="A0A853IVE2"/>